<protein>
    <submittedName>
        <fullName evidence="1">Uncharacterized protein</fullName>
    </submittedName>
</protein>
<proteinExistence type="predicted"/>
<evidence type="ECO:0000313" key="1">
    <source>
        <dbReference type="EMBL" id="PTW44939.1"/>
    </source>
</evidence>
<dbReference type="AlphaFoldDB" id="A0A2T5U0B1"/>
<dbReference type="Proteomes" id="UP000244013">
    <property type="component" value="Unassembled WGS sequence"/>
</dbReference>
<dbReference type="EMBL" id="QAYE01000008">
    <property type="protein sequence ID" value="PTW44939.1"/>
    <property type="molecule type" value="Genomic_DNA"/>
</dbReference>
<sequence length="51" mass="5919">MAREQDVFTLVGKHMQIDQPSLRGRRCDSDMPPIADLIRRIDRALLERRAA</sequence>
<dbReference type="GeneID" id="91008094"/>
<gene>
    <name evidence="1" type="ORF">C8J25_10827</name>
</gene>
<organism evidence="1 2">
    <name type="scientific">Sphingomonas faeni</name>
    <dbReference type="NCBI Taxonomy" id="185950"/>
    <lineage>
        <taxon>Bacteria</taxon>
        <taxon>Pseudomonadati</taxon>
        <taxon>Pseudomonadota</taxon>
        <taxon>Alphaproteobacteria</taxon>
        <taxon>Sphingomonadales</taxon>
        <taxon>Sphingomonadaceae</taxon>
        <taxon>Sphingomonas</taxon>
    </lineage>
</organism>
<evidence type="ECO:0000313" key="2">
    <source>
        <dbReference type="Proteomes" id="UP000244013"/>
    </source>
</evidence>
<accession>A0A2T5U0B1</accession>
<name>A0A2T5U0B1_9SPHN</name>
<dbReference type="RefSeq" id="WP_167397726.1">
    <property type="nucleotide sequence ID" value="NZ_QAYE01000008.1"/>
</dbReference>
<comment type="caution">
    <text evidence="1">The sequence shown here is derived from an EMBL/GenBank/DDBJ whole genome shotgun (WGS) entry which is preliminary data.</text>
</comment>
<reference evidence="1 2" key="1">
    <citation type="submission" date="2018-04" db="EMBL/GenBank/DDBJ databases">
        <title>Genomic Encyclopedia of Type Strains, Phase III (KMG-III): the genomes of soil and plant-associated and newly described type strains.</title>
        <authorList>
            <person name="Whitman W."/>
        </authorList>
    </citation>
    <scope>NUCLEOTIDE SEQUENCE [LARGE SCALE GENOMIC DNA]</scope>
    <source>
        <strain evidence="1 2">MA-olki</strain>
    </source>
</reference>